<evidence type="ECO:0008006" key="4">
    <source>
        <dbReference type="Google" id="ProtNLM"/>
    </source>
</evidence>
<dbReference type="PROSITE" id="PS51257">
    <property type="entry name" value="PROKAR_LIPOPROTEIN"/>
    <property type="match status" value="1"/>
</dbReference>
<dbReference type="AlphaFoldDB" id="A0A0E4H5K0"/>
<reference evidence="2 3" key="1">
    <citation type="submission" date="2015-03" db="EMBL/GenBank/DDBJ databases">
        <authorList>
            <person name="Urmite Genomes"/>
        </authorList>
    </citation>
    <scope>NUCLEOTIDE SEQUENCE [LARGE SCALE GENOMIC DNA]</scope>
    <source>
        <strain evidence="2 3">CSUR P1491</strain>
    </source>
</reference>
<dbReference type="STRING" id="141349.BN1232_06031"/>
<keyword evidence="1" id="KW-0732">Signal</keyword>
<dbReference type="Proteomes" id="UP000199251">
    <property type="component" value="Unassembled WGS sequence"/>
</dbReference>
<dbReference type="OrthoDB" id="163358at2"/>
<name>A0A0E4H5K0_MYCLN</name>
<protein>
    <recommendedName>
        <fullName evidence="4">Lipoprotein</fullName>
    </recommendedName>
</protein>
<dbReference type="RefSeq" id="WP_139043379.1">
    <property type="nucleotide sequence ID" value="NZ_CTEE01000002.1"/>
</dbReference>
<organism evidence="2 3">
    <name type="scientific">Mycobacterium lentiflavum</name>
    <dbReference type="NCBI Taxonomy" id="141349"/>
    <lineage>
        <taxon>Bacteria</taxon>
        <taxon>Bacillati</taxon>
        <taxon>Actinomycetota</taxon>
        <taxon>Actinomycetes</taxon>
        <taxon>Mycobacteriales</taxon>
        <taxon>Mycobacteriaceae</taxon>
        <taxon>Mycobacterium</taxon>
        <taxon>Mycobacterium simiae complex</taxon>
    </lineage>
</organism>
<proteinExistence type="predicted"/>
<feature type="signal peptide" evidence="1">
    <location>
        <begin position="1"/>
        <end position="25"/>
    </location>
</feature>
<sequence>MHPVRIVAATAILLSATGCGGNAHADVAVGAGPTNYTVEPQPAPGTCQYRTAANSQTLPDPACTPGATNPKVRQDNLGETICRTGYTKSIRPPRAITEAEKQANAAAYSDTGPLSGVEYDHLLSGALAMRDVDCAGQNVGGMPLTMAGG</sequence>
<evidence type="ECO:0000313" key="3">
    <source>
        <dbReference type="Proteomes" id="UP000199251"/>
    </source>
</evidence>
<evidence type="ECO:0000313" key="2">
    <source>
        <dbReference type="EMBL" id="CQD24062.1"/>
    </source>
</evidence>
<evidence type="ECO:0000256" key="1">
    <source>
        <dbReference type="SAM" id="SignalP"/>
    </source>
</evidence>
<accession>A0A0E4H5K0</accession>
<gene>
    <name evidence="2" type="ORF">BN1232_06031</name>
</gene>
<dbReference type="EMBL" id="CTEE01000002">
    <property type="protein sequence ID" value="CQD24062.1"/>
    <property type="molecule type" value="Genomic_DNA"/>
</dbReference>
<feature type="chain" id="PRO_5002420983" description="Lipoprotein" evidence="1">
    <location>
        <begin position="26"/>
        <end position="149"/>
    </location>
</feature>